<dbReference type="SMART" id="SM00228">
    <property type="entry name" value="PDZ"/>
    <property type="match status" value="1"/>
</dbReference>
<dbReference type="PROSITE" id="PS50106">
    <property type="entry name" value="PDZ"/>
    <property type="match status" value="1"/>
</dbReference>
<keyword evidence="2" id="KW-0472">Membrane</keyword>
<keyword evidence="2" id="KW-0812">Transmembrane</keyword>
<reference evidence="5 6" key="1">
    <citation type="submission" date="2015-01" db="EMBL/GenBank/DDBJ databases">
        <title>Genome sequence of Anoxybacillus ayderensis strain AB04.</title>
        <authorList>
            <person name="Belduz A.O."/>
            <person name="Canakci S."/>
            <person name="Chan K.-G."/>
            <person name="Kahar U.M."/>
            <person name="Yaakob A.S."/>
            <person name="Chan C.S."/>
            <person name="Goh K.M."/>
        </authorList>
    </citation>
    <scope>NUCLEOTIDE SEQUENCE [LARGE SCALE GENOMIC DNA]</scope>
    <source>
        <strain evidence="5 6">AB04</strain>
    </source>
</reference>
<feature type="active site" evidence="1">
    <location>
        <position position="234"/>
    </location>
</feature>
<dbReference type="Proteomes" id="UP000032047">
    <property type="component" value="Unassembled WGS sequence"/>
</dbReference>
<dbReference type="EC" id="3.4.21.53" evidence="1"/>
<feature type="transmembrane region" description="Helical" evidence="2">
    <location>
        <begin position="7"/>
        <end position="29"/>
    </location>
</feature>
<dbReference type="InterPro" id="IPR027065">
    <property type="entry name" value="Lon_Prtase"/>
</dbReference>
<dbReference type="RefSeq" id="WP_021094859.1">
    <property type="nucleotide sequence ID" value="NZ_ANOC01000028.1"/>
</dbReference>
<accession>A0A0D0H313</accession>
<name>A0A0D0H313_9BACL</name>
<comment type="caution">
    <text evidence="5">The sequence shown here is derived from an EMBL/GenBank/DDBJ whole genome shotgun (WGS) entry which is preliminary data.</text>
</comment>
<evidence type="ECO:0000259" key="4">
    <source>
        <dbReference type="PROSITE" id="PS51786"/>
    </source>
</evidence>
<evidence type="ECO:0000256" key="2">
    <source>
        <dbReference type="SAM" id="Phobius"/>
    </source>
</evidence>
<dbReference type="AlphaFoldDB" id="A0A0D0H313"/>
<dbReference type="PROSITE" id="PS51786">
    <property type="entry name" value="LON_PROTEOLYTIC"/>
    <property type="match status" value="1"/>
</dbReference>
<dbReference type="GO" id="GO:0004176">
    <property type="term" value="F:ATP-dependent peptidase activity"/>
    <property type="evidence" value="ECO:0007669"/>
    <property type="project" value="UniProtKB-UniRule"/>
</dbReference>
<feature type="active site" evidence="1">
    <location>
        <position position="279"/>
    </location>
</feature>
<gene>
    <name evidence="5" type="ORF">JV16_00116</name>
</gene>
<feature type="domain" description="Lon proteolytic" evidence="4">
    <location>
        <begin position="229"/>
        <end position="336"/>
    </location>
</feature>
<dbReference type="Gene3D" id="2.30.42.10">
    <property type="match status" value="1"/>
</dbReference>
<evidence type="ECO:0000259" key="3">
    <source>
        <dbReference type="PROSITE" id="PS50106"/>
    </source>
</evidence>
<keyword evidence="1" id="KW-0720">Serine protease</keyword>
<keyword evidence="1" id="KW-0645">Protease</keyword>
<keyword evidence="2" id="KW-1133">Transmembrane helix</keyword>
<dbReference type="InterPro" id="IPR001478">
    <property type="entry name" value="PDZ"/>
</dbReference>
<evidence type="ECO:0000313" key="6">
    <source>
        <dbReference type="Proteomes" id="UP000032047"/>
    </source>
</evidence>
<dbReference type="SUPFAM" id="SSF54211">
    <property type="entry name" value="Ribosomal protein S5 domain 2-like"/>
    <property type="match status" value="1"/>
</dbReference>
<keyword evidence="1" id="KW-0378">Hydrolase</keyword>
<proteinExistence type="inferred from homology"/>
<organism evidence="5 6">
    <name type="scientific">Anoxybacillus ayderensis</name>
    <dbReference type="NCBI Taxonomy" id="265546"/>
    <lineage>
        <taxon>Bacteria</taxon>
        <taxon>Bacillati</taxon>
        <taxon>Bacillota</taxon>
        <taxon>Bacilli</taxon>
        <taxon>Bacillales</taxon>
        <taxon>Anoxybacillaceae</taxon>
        <taxon>Anoxybacillus</taxon>
    </lineage>
</organism>
<dbReference type="Pfam" id="PF05362">
    <property type="entry name" value="Lon_C"/>
    <property type="match status" value="1"/>
</dbReference>
<comment type="similarity">
    <text evidence="1">Belongs to the peptidase S16 family.</text>
</comment>
<protein>
    <recommendedName>
        <fullName evidence="1">endopeptidase La</fullName>
        <ecNumber evidence="1">3.4.21.53</ecNumber>
    </recommendedName>
</protein>
<dbReference type="GO" id="GO:0030163">
    <property type="term" value="P:protein catabolic process"/>
    <property type="evidence" value="ECO:0007669"/>
    <property type="project" value="InterPro"/>
</dbReference>
<feature type="domain" description="PDZ" evidence="3">
    <location>
        <begin position="100"/>
        <end position="160"/>
    </location>
</feature>
<dbReference type="GO" id="GO:0005524">
    <property type="term" value="F:ATP binding"/>
    <property type="evidence" value="ECO:0007669"/>
    <property type="project" value="InterPro"/>
</dbReference>
<evidence type="ECO:0000256" key="1">
    <source>
        <dbReference type="PROSITE-ProRule" id="PRU01122"/>
    </source>
</evidence>
<dbReference type="InterPro" id="IPR014721">
    <property type="entry name" value="Ribsml_uS5_D2-typ_fold_subgr"/>
</dbReference>
<evidence type="ECO:0000313" key="5">
    <source>
        <dbReference type="EMBL" id="KIP22436.1"/>
    </source>
</evidence>
<dbReference type="GO" id="GO:0006508">
    <property type="term" value="P:proteolysis"/>
    <property type="evidence" value="ECO:0007669"/>
    <property type="project" value="UniProtKB-KW"/>
</dbReference>
<dbReference type="NCBIfam" id="NF041438">
    <property type="entry name" value="SepM_fam_S16"/>
    <property type="match status" value="1"/>
</dbReference>
<keyword evidence="6" id="KW-1185">Reference proteome</keyword>
<dbReference type="InterPro" id="IPR036034">
    <property type="entry name" value="PDZ_sf"/>
</dbReference>
<dbReference type="InterPro" id="IPR008269">
    <property type="entry name" value="Lon_proteolytic"/>
</dbReference>
<dbReference type="PATRIC" id="fig|265546.4.peg.123"/>
<dbReference type="SUPFAM" id="SSF50156">
    <property type="entry name" value="PDZ domain-like"/>
    <property type="match status" value="1"/>
</dbReference>
<dbReference type="GO" id="GO:0004252">
    <property type="term" value="F:serine-type endopeptidase activity"/>
    <property type="evidence" value="ECO:0007669"/>
    <property type="project" value="UniProtKB-UniRule"/>
</dbReference>
<dbReference type="PANTHER" id="PTHR10046">
    <property type="entry name" value="ATP DEPENDENT LON PROTEASE FAMILY MEMBER"/>
    <property type="match status" value="1"/>
</dbReference>
<dbReference type="EMBL" id="JXTG01000001">
    <property type="protein sequence ID" value="KIP22436.1"/>
    <property type="molecule type" value="Genomic_DNA"/>
</dbReference>
<comment type="catalytic activity">
    <reaction evidence="1">
        <text>Hydrolysis of proteins in presence of ATP.</text>
        <dbReference type="EC" id="3.4.21.53"/>
    </reaction>
</comment>
<dbReference type="Gene3D" id="3.30.230.10">
    <property type="match status" value="1"/>
</dbReference>
<sequence>MKKKRYIATTIMIALLFVFATFFHLPYYVTMPGTAEPLRPLVEVEGGYKEKGKFMLTTVRMGQANVFSFAFAHISKYNELYRMDEVRQEGENDEEYAHRQLKMMENSKETAIAVAYKKANRSFSYRNKGVYVLYVVDGMPAANVLKSGDQLVAIDGQRIEEADAFIQYVSGKKKGDRVRVTYKRAGKEKTATLTLAPFPKEKNRVGLGVSVMTDRDIVTDPPVRIESDEIGGPSAGLMFALEVYNQLIPEDLTKGYRIAGTGTINIDGEVGPIGGISQKVIAAHKAGADIFFAPNERGAKHSNYKEAVKTAKDIGTKMKIVPVDTFDDAVQFLQKLS</sequence>
<dbReference type="InterPro" id="IPR020568">
    <property type="entry name" value="Ribosomal_Su5_D2-typ_SF"/>
</dbReference>
<dbReference type="Pfam" id="PF13180">
    <property type="entry name" value="PDZ_2"/>
    <property type="match status" value="1"/>
</dbReference>